<dbReference type="InterPro" id="IPR013094">
    <property type="entry name" value="AB_hydrolase_3"/>
</dbReference>
<dbReference type="PANTHER" id="PTHR48081:SF31">
    <property type="entry name" value="STERYL ACETYL HYDROLASE MUG81-RELATED"/>
    <property type="match status" value="1"/>
</dbReference>
<comment type="caution">
    <text evidence="3">The sequence shown here is derived from an EMBL/GenBank/DDBJ whole genome shotgun (WGS) entry which is preliminary data.</text>
</comment>
<dbReference type="Gene3D" id="3.40.50.1820">
    <property type="entry name" value="alpha/beta hydrolase"/>
    <property type="match status" value="1"/>
</dbReference>
<dbReference type="SUPFAM" id="SSF53474">
    <property type="entry name" value="alpha/beta-Hydrolases"/>
    <property type="match status" value="1"/>
</dbReference>
<keyword evidence="4" id="KW-1185">Reference proteome</keyword>
<evidence type="ECO:0000259" key="2">
    <source>
        <dbReference type="Pfam" id="PF07859"/>
    </source>
</evidence>
<dbReference type="InterPro" id="IPR050300">
    <property type="entry name" value="GDXG_lipolytic_enzyme"/>
</dbReference>
<reference evidence="3" key="1">
    <citation type="submission" date="2023-06" db="EMBL/GenBank/DDBJ databases">
        <title>Conoideocrella luteorostrata (Hypocreales: Clavicipitaceae), a potential biocontrol fungus for elongate hemlock scale in United States Christmas tree production areas.</title>
        <authorList>
            <person name="Barrett H."/>
            <person name="Lovett B."/>
            <person name="Macias A.M."/>
            <person name="Stajich J.E."/>
            <person name="Kasson M.T."/>
        </authorList>
    </citation>
    <scope>NUCLEOTIDE SEQUENCE</scope>
    <source>
        <strain evidence="3">ARSEF 14590</strain>
    </source>
</reference>
<protein>
    <recommendedName>
        <fullName evidence="2">Alpha/beta hydrolase fold-3 domain-containing protein</fullName>
    </recommendedName>
</protein>
<evidence type="ECO:0000313" key="4">
    <source>
        <dbReference type="Proteomes" id="UP001251528"/>
    </source>
</evidence>
<keyword evidence="1" id="KW-0378">Hydrolase</keyword>
<name>A0AAJ0CZG2_9HYPO</name>
<dbReference type="Proteomes" id="UP001251528">
    <property type="component" value="Unassembled WGS sequence"/>
</dbReference>
<sequence>MSDKLNDVNPLRHREHAVDLSLWEWVLTLAQATWITSGLVGKAVKGILPGTRKDDISFHEYIAYQGMRDYQCRLSPVRIQNLVTSTAKTCSRFAKRHGIPHTTIKLDDGTVAHRLGPQYATRTNVFFHGGGYMAPALNEHIDFAFGFSQPPRKDLAVFVLQYGLVSEGANQYPCQLQQATSLLNHLLHTENISPSSIILLGDSAGAHLLLSLALHLKHPNPKVSPLNLDGRLAGAVIASPWLNLYSTSESMRTCKKEDILDADALVYWASNFLAGAPSDCWNDPLTAPTEWWSDLPINDILITYGDDELLSDECKRLASILEAAHPSTTAVGCSGELHIHMIMNRFLFLNKPCESENVYTRWMESHMGTL</sequence>
<dbReference type="EMBL" id="JASWJB010000001">
    <property type="protein sequence ID" value="KAK2616929.1"/>
    <property type="molecule type" value="Genomic_DNA"/>
</dbReference>
<dbReference type="Pfam" id="PF07859">
    <property type="entry name" value="Abhydrolase_3"/>
    <property type="match status" value="1"/>
</dbReference>
<dbReference type="PANTHER" id="PTHR48081">
    <property type="entry name" value="AB HYDROLASE SUPERFAMILY PROTEIN C4A8.06C"/>
    <property type="match status" value="1"/>
</dbReference>
<feature type="domain" description="Alpha/beta hydrolase fold-3" evidence="2">
    <location>
        <begin position="125"/>
        <end position="339"/>
    </location>
</feature>
<dbReference type="InterPro" id="IPR029058">
    <property type="entry name" value="AB_hydrolase_fold"/>
</dbReference>
<organism evidence="3 4">
    <name type="scientific">Conoideocrella luteorostrata</name>
    <dbReference type="NCBI Taxonomy" id="1105319"/>
    <lineage>
        <taxon>Eukaryota</taxon>
        <taxon>Fungi</taxon>
        <taxon>Dikarya</taxon>
        <taxon>Ascomycota</taxon>
        <taxon>Pezizomycotina</taxon>
        <taxon>Sordariomycetes</taxon>
        <taxon>Hypocreomycetidae</taxon>
        <taxon>Hypocreales</taxon>
        <taxon>Clavicipitaceae</taxon>
        <taxon>Conoideocrella</taxon>
    </lineage>
</organism>
<proteinExistence type="predicted"/>
<dbReference type="AlphaFoldDB" id="A0AAJ0CZG2"/>
<evidence type="ECO:0000313" key="3">
    <source>
        <dbReference type="EMBL" id="KAK2616929.1"/>
    </source>
</evidence>
<gene>
    <name evidence="3" type="ORF">QQS21_000017</name>
</gene>
<dbReference type="GO" id="GO:0016787">
    <property type="term" value="F:hydrolase activity"/>
    <property type="evidence" value="ECO:0007669"/>
    <property type="project" value="UniProtKB-KW"/>
</dbReference>
<accession>A0AAJ0CZG2</accession>
<evidence type="ECO:0000256" key="1">
    <source>
        <dbReference type="ARBA" id="ARBA00022801"/>
    </source>
</evidence>